<dbReference type="CDD" id="cd06225">
    <property type="entry name" value="HAMP"/>
    <property type="match status" value="1"/>
</dbReference>
<reference evidence="9 10" key="1">
    <citation type="journal article" date="2014" name="PLoS Genet.">
        <title>Phylogenetically driven sequencing of extremely halophilic archaea reveals strategies for static and dynamic osmo-response.</title>
        <authorList>
            <person name="Becker E.A."/>
            <person name="Seitzer P.M."/>
            <person name="Tritt A."/>
            <person name="Larsen D."/>
            <person name="Krusor M."/>
            <person name="Yao A.I."/>
            <person name="Wu D."/>
            <person name="Madern D."/>
            <person name="Eisen J.A."/>
            <person name="Darling A.E."/>
            <person name="Facciotti M.T."/>
        </authorList>
    </citation>
    <scope>NUCLEOTIDE SEQUENCE [LARGE SCALE GENOMIC DNA]</scope>
    <source>
        <strain evidence="9 10">JCM 10478</strain>
    </source>
</reference>
<feature type="coiled-coil region" evidence="4">
    <location>
        <begin position="526"/>
        <end position="553"/>
    </location>
</feature>
<dbReference type="SMART" id="SM00283">
    <property type="entry name" value="MA"/>
    <property type="match status" value="1"/>
</dbReference>
<accession>L9XW94</accession>
<gene>
    <name evidence="9" type="ORF">C489_15801</name>
</gene>
<dbReference type="GO" id="GO:0007165">
    <property type="term" value="P:signal transduction"/>
    <property type="evidence" value="ECO:0007669"/>
    <property type="project" value="UniProtKB-KW"/>
</dbReference>
<dbReference type="PROSITE" id="PS50885">
    <property type="entry name" value="HAMP"/>
    <property type="match status" value="2"/>
</dbReference>
<feature type="transmembrane region" description="Helical" evidence="6">
    <location>
        <begin position="20"/>
        <end position="40"/>
    </location>
</feature>
<dbReference type="Pfam" id="PF00015">
    <property type="entry name" value="MCPsignal"/>
    <property type="match status" value="1"/>
</dbReference>
<keyword evidence="1 3" id="KW-0807">Transducer</keyword>
<evidence type="ECO:0000256" key="4">
    <source>
        <dbReference type="SAM" id="Coils"/>
    </source>
</evidence>
<dbReference type="STRING" id="1227496.C489_15801"/>
<keyword evidence="10" id="KW-1185">Reference proteome</keyword>
<dbReference type="InterPro" id="IPR004089">
    <property type="entry name" value="MCPsignal_dom"/>
</dbReference>
<dbReference type="GO" id="GO:0016020">
    <property type="term" value="C:membrane"/>
    <property type="evidence" value="ECO:0007669"/>
    <property type="project" value="InterPro"/>
</dbReference>
<protein>
    <submittedName>
        <fullName evidence="9">Chemotaxis sensory transducer</fullName>
    </submittedName>
</protein>
<feature type="region of interest" description="Disordered" evidence="5">
    <location>
        <begin position="755"/>
        <end position="804"/>
    </location>
</feature>
<dbReference type="SUPFAM" id="SSF58104">
    <property type="entry name" value="Methyl-accepting chemotaxis protein (MCP) signaling domain"/>
    <property type="match status" value="1"/>
</dbReference>
<comment type="similarity">
    <text evidence="2">Belongs to the methyl-accepting chemotaxis (MCP) protein family.</text>
</comment>
<dbReference type="OrthoDB" id="8523at2157"/>
<comment type="caution">
    <text evidence="9">The sequence shown here is derived from an EMBL/GenBank/DDBJ whole genome shotgun (WGS) entry which is preliminary data.</text>
</comment>
<evidence type="ECO:0000256" key="3">
    <source>
        <dbReference type="PROSITE-ProRule" id="PRU00284"/>
    </source>
</evidence>
<feature type="transmembrane region" description="Helical" evidence="6">
    <location>
        <begin position="282"/>
        <end position="302"/>
    </location>
</feature>
<dbReference type="InterPro" id="IPR004090">
    <property type="entry name" value="Chemotax_Me-accpt_rcpt"/>
</dbReference>
<name>L9XW94_9EURY</name>
<keyword evidence="4" id="KW-0175">Coiled coil</keyword>
<dbReference type="Gene3D" id="1.10.287.950">
    <property type="entry name" value="Methyl-accepting chemotaxis protein"/>
    <property type="match status" value="1"/>
</dbReference>
<feature type="compositionally biased region" description="Polar residues" evidence="5">
    <location>
        <begin position="708"/>
        <end position="719"/>
    </location>
</feature>
<dbReference type="Pfam" id="PF00672">
    <property type="entry name" value="HAMP"/>
    <property type="match status" value="1"/>
</dbReference>
<dbReference type="GO" id="GO:0006935">
    <property type="term" value="P:chemotaxis"/>
    <property type="evidence" value="ECO:0007669"/>
    <property type="project" value="InterPro"/>
</dbReference>
<keyword evidence="6" id="KW-0812">Transmembrane</keyword>
<dbReference type="SMART" id="SM00304">
    <property type="entry name" value="HAMP"/>
    <property type="match status" value="2"/>
</dbReference>
<proteinExistence type="inferred from homology"/>
<dbReference type="RefSeq" id="WP_006432254.1">
    <property type="nucleotide sequence ID" value="NZ_AOID01000048.1"/>
</dbReference>
<evidence type="ECO:0000313" key="10">
    <source>
        <dbReference type="Proteomes" id="UP000011632"/>
    </source>
</evidence>
<dbReference type="PROSITE" id="PS50111">
    <property type="entry name" value="CHEMOTAXIS_TRANSDUC_2"/>
    <property type="match status" value="1"/>
</dbReference>
<feature type="domain" description="HAMP" evidence="8">
    <location>
        <begin position="376"/>
        <end position="429"/>
    </location>
</feature>
<evidence type="ECO:0000313" key="9">
    <source>
        <dbReference type="EMBL" id="ELY64893.1"/>
    </source>
</evidence>
<evidence type="ECO:0000256" key="6">
    <source>
        <dbReference type="SAM" id="Phobius"/>
    </source>
</evidence>
<dbReference type="CDD" id="cd11386">
    <property type="entry name" value="MCP_signal"/>
    <property type="match status" value="1"/>
</dbReference>
<dbReference type="Proteomes" id="UP000011632">
    <property type="component" value="Unassembled WGS sequence"/>
</dbReference>
<keyword evidence="6" id="KW-0472">Membrane</keyword>
<evidence type="ECO:0000256" key="2">
    <source>
        <dbReference type="ARBA" id="ARBA00029447"/>
    </source>
</evidence>
<sequence length="804" mass="85196">MGPNPWEGMPGVRRSYALRFLAALVVIVLIVGLFGGSIYAHTGNELQSDVESQLVTDAEQDANRLDIWFTSTERYLGSLPRSTAFRNDERVAIANSLHRVTDRTAFEGAYYVDTETGAVHANSGANEIIDDDDTVSATVDEHFSAATADDSQVVFSEPFETDDGRPAMLVVSSVPGESDHAVVGLVGLESLSRYMIGTDETDDVIVADEDGTVVLAEDHSLLLEDDVLEPGATAGDAGTTSLEGDNGETVVGYAAVGNEGWTLTTRVPAAEAYALQSSISNWILGMLAVTFGGMLVLGLTIGRNTAGELRSLSARAAAIEDGELDEPVESERHDELGDLHRSIDRMRQSLRDRLEEAETARAEAEQARSESEQFSRHLERTADEYGETMRACAAGDLTRRLEPDAESEAMETVAAEFNGMMDDIEATVAAARAFADAVDETADSTADGVVEVRSASEQVTTSIQQIADGAERQSDQFAAISTEIDELSTTTEQIAATASQVATLAERTATTSADARESARRAIDGMNAIEDEADEAVAEVTRLEDEIEAIDDLLEFIGDVTEQTNMLALNASIEAARSSSGDAEFTAVADQVKSLAEDTQEAATTIEERLERVSTRTEQVATVVRETDDRIADHRSAVESSVAALEEISSFAEETNDGVQEISAATQQQAGATQEVVTMTEDVTAISEETSAEAETVAAAAEEQTSSLAEVSNTATSLSDRARDLSDALSSFEVSSEPSHPVAPVADETEGDLFAAADGLDGDDDDSVGAADGDTGFFPATDGDEEDDDESEHANSAAPSSGSD</sequence>
<evidence type="ECO:0000259" key="7">
    <source>
        <dbReference type="PROSITE" id="PS50111"/>
    </source>
</evidence>
<dbReference type="InterPro" id="IPR003660">
    <property type="entry name" value="HAMP_dom"/>
</dbReference>
<dbReference type="Gene3D" id="6.10.250.1910">
    <property type="match status" value="1"/>
</dbReference>
<dbReference type="PATRIC" id="fig|1227496.3.peg.3183"/>
<feature type="domain" description="Methyl-accepting transducer" evidence="7">
    <location>
        <begin position="448"/>
        <end position="684"/>
    </location>
</feature>
<evidence type="ECO:0000259" key="8">
    <source>
        <dbReference type="PROSITE" id="PS50885"/>
    </source>
</evidence>
<dbReference type="GO" id="GO:0004888">
    <property type="term" value="F:transmembrane signaling receptor activity"/>
    <property type="evidence" value="ECO:0007669"/>
    <property type="project" value="InterPro"/>
</dbReference>
<feature type="compositionally biased region" description="Acidic residues" evidence="5">
    <location>
        <begin position="782"/>
        <end position="791"/>
    </location>
</feature>
<keyword evidence="6" id="KW-1133">Transmembrane helix</keyword>
<dbReference type="PRINTS" id="PR00260">
    <property type="entry name" value="CHEMTRNSDUCR"/>
</dbReference>
<dbReference type="EMBL" id="AOID01000048">
    <property type="protein sequence ID" value="ELY64893.1"/>
    <property type="molecule type" value="Genomic_DNA"/>
</dbReference>
<evidence type="ECO:0000256" key="1">
    <source>
        <dbReference type="ARBA" id="ARBA00023224"/>
    </source>
</evidence>
<evidence type="ECO:0000256" key="5">
    <source>
        <dbReference type="SAM" id="MobiDB-lite"/>
    </source>
</evidence>
<dbReference type="PANTHER" id="PTHR32089:SF112">
    <property type="entry name" value="LYSOZYME-LIKE PROTEIN-RELATED"/>
    <property type="match status" value="1"/>
</dbReference>
<dbReference type="AlphaFoldDB" id="L9XW94"/>
<feature type="domain" description="HAMP" evidence="8">
    <location>
        <begin position="303"/>
        <end position="355"/>
    </location>
</feature>
<feature type="region of interest" description="Disordered" evidence="5">
    <location>
        <begin position="703"/>
        <end position="722"/>
    </location>
</feature>
<organism evidence="9 10">
    <name type="scientific">Natrinema versiforme JCM 10478</name>
    <dbReference type="NCBI Taxonomy" id="1227496"/>
    <lineage>
        <taxon>Archaea</taxon>
        <taxon>Methanobacteriati</taxon>
        <taxon>Methanobacteriota</taxon>
        <taxon>Stenosarchaea group</taxon>
        <taxon>Halobacteria</taxon>
        <taxon>Halobacteriales</taxon>
        <taxon>Natrialbaceae</taxon>
        <taxon>Natrinema</taxon>
    </lineage>
</organism>
<feature type="region of interest" description="Disordered" evidence="5">
    <location>
        <begin position="356"/>
        <end position="375"/>
    </location>
</feature>
<dbReference type="PANTHER" id="PTHR32089">
    <property type="entry name" value="METHYL-ACCEPTING CHEMOTAXIS PROTEIN MCPB"/>
    <property type="match status" value="1"/>
</dbReference>